<gene>
    <name evidence="2" type="ORF">TWF481_009115</name>
</gene>
<reference evidence="2 3" key="1">
    <citation type="submission" date="2023-08" db="EMBL/GenBank/DDBJ databases">
        <authorList>
            <person name="Palmer J.M."/>
        </authorList>
    </citation>
    <scope>NUCLEOTIDE SEQUENCE [LARGE SCALE GENOMIC DNA]</scope>
    <source>
        <strain evidence="2 3">TWF481</strain>
    </source>
</reference>
<keyword evidence="3" id="KW-1185">Reference proteome</keyword>
<proteinExistence type="predicted"/>
<feature type="region of interest" description="Disordered" evidence="1">
    <location>
        <begin position="1"/>
        <end position="33"/>
    </location>
</feature>
<sequence length="80" mass="8948">MSAALAQQESEPPAGPSRAQRPPPIPKPKTFKHGLSQSVVQEAFEVDYYLFKTDNWRHFKIAAVVKVLRPEVSGIAIRYA</sequence>
<protein>
    <submittedName>
        <fullName evidence="2">Uncharacterized protein</fullName>
    </submittedName>
</protein>
<dbReference type="AlphaFoldDB" id="A0AAV9W3S0"/>
<feature type="compositionally biased region" description="Polar residues" evidence="1">
    <location>
        <begin position="1"/>
        <end position="10"/>
    </location>
</feature>
<dbReference type="EMBL" id="JAVHJL010000006">
    <property type="protein sequence ID" value="KAK6501274.1"/>
    <property type="molecule type" value="Genomic_DNA"/>
</dbReference>
<comment type="caution">
    <text evidence="2">The sequence shown here is derived from an EMBL/GenBank/DDBJ whole genome shotgun (WGS) entry which is preliminary data.</text>
</comment>
<organism evidence="2 3">
    <name type="scientific">Arthrobotrys musiformis</name>
    <dbReference type="NCBI Taxonomy" id="47236"/>
    <lineage>
        <taxon>Eukaryota</taxon>
        <taxon>Fungi</taxon>
        <taxon>Dikarya</taxon>
        <taxon>Ascomycota</taxon>
        <taxon>Pezizomycotina</taxon>
        <taxon>Orbiliomycetes</taxon>
        <taxon>Orbiliales</taxon>
        <taxon>Orbiliaceae</taxon>
        <taxon>Arthrobotrys</taxon>
    </lineage>
</organism>
<accession>A0AAV9W3S0</accession>
<evidence type="ECO:0000256" key="1">
    <source>
        <dbReference type="SAM" id="MobiDB-lite"/>
    </source>
</evidence>
<dbReference type="Proteomes" id="UP001370758">
    <property type="component" value="Unassembled WGS sequence"/>
</dbReference>
<name>A0AAV9W3S0_9PEZI</name>
<evidence type="ECO:0000313" key="3">
    <source>
        <dbReference type="Proteomes" id="UP001370758"/>
    </source>
</evidence>
<evidence type="ECO:0000313" key="2">
    <source>
        <dbReference type="EMBL" id="KAK6501274.1"/>
    </source>
</evidence>